<dbReference type="EMBL" id="CP048882">
    <property type="protein sequence ID" value="QPP05041.1"/>
    <property type="molecule type" value="Genomic_DNA"/>
</dbReference>
<reference evidence="8" key="1">
    <citation type="submission" date="2020-02" db="EMBL/GenBank/DDBJ databases">
        <title>Streptomyces sp. ASO4wet.</title>
        <authorList>
            <person name="Risdian C."/>
            <person name="Landwehr W."/>
            <person name="Schupp P."/>
            <person name="Wink J."/>
        </authorList>
    </citation>
    <scope>NUCLEOTIDE SEQUENCE [LARGE SCALE GENOMIC DNA]</scope>
    <source>
        <strain evidence="8">ASO4wet</strain>
    </source>
</reference>
<feature type="transmembrane region" description="Helical" evidence="6">
    <location>
        <begin position="72"/>
        <end position="90"/>
    </location>
</feature>
<dbReference type="Proteomes" id="UP000595046">
    <property type="component" value="Chromosome"/>
</dbReference>
<evidence type="ECO:0000256" key="1">
    <source>
        <dbReference type="ARBA" id="ARBA00004141"/>
    </source>
</evidence>
<comment type="subcellular location">
    <subcellularLocation>
        <location evidence="1">Membrane</location>
        <topology evidence="1">Multi-pass membrane protein</topology>
    </subcellularLocation>
</comment>
<dbReference type="KEGG" id="sbat:G4Z16_00050"/>
<proteinExistence type="predicted"/>
<dbReference type="RefSeq" id="WP_197348544.1">
    <property type="nucleotide sequence ID" value="NZ_CP048882.1"/>
</dbReference>
<evidence type="ECO:0000256" key="6">
    <source>
        <dbReference type="SAM" id="Phobius"/>
    </source>
</evidence>
<feature type="transmembrane region" description="Helical" evidence="6">
    <location>
        <begin position="122"/>
        <end position="140"/>
    </location>
</feature>
<evidence type="ECO:0000256" key="5">
    <source>
        <dbReference type="SAM" id="MobiDB-lite"/>
    </source>
</evidence>
<name>A0A7T1T278_9ACTN</name>
<sequence>MANASGIPPTSHAGSPAARSSRPKGPARIALEVALWAIQLYLAYFMITVGAIPALTADSGAKGTFEDIGFGLWFMYLTGALELLGAIGLITPWFSGLAALGLMFVMSGACLTHLTLYDGKGVETPAMILIPLALVVVGRWSTVKKLGTWLTGGVDRR</sequence>
<evidence type="ECO:0000313" key="7">
    <source>
        <dbReference type="EMBL" id="QPP05041.1"/>
    </source>
</evidence>
<dbReference type="AlphaFoldDB" id="A0A7T1T278"/>
<evidence type="ECO:0000256" key="3">
    <source>
        <dbReference type="ARBA" id="ARBA00022989"/>
    </source>
</evidence>
<feature type="transmembrane region" description="Helical" evidence="6">
    <location>
        <begin position="29"/>
        <end position="52"/>
    </location>
</feature>
<evidence type="ECO:0000256" key="4">
    <source>
        <dbReference type="ARBA" id="ARBA00023136"/>
    </source>
</evidence>
<dbReference type="GO" id="GO:0016020">
    <property type="term" value="C:membrane"/>
    <property type="evidence" value="ECO:0007669"/>
    <property type="project" value="UniProtKB-SubCell"/>
</dbReference>
<gene>
    <name evidence="7" type="ORF">G4Z16_00050</name>
</gene>
<evidence type="ECO:0000313" key="8">
    <source>
        <dbReference type="Proteomes" id="UP000595046"/>
    </source>
</evidence>
<evidence type="ECO:0000256" key="2">
    <source>
        <dbReference type="ARBA" id="ARBA00022692"/>
    </source>
</evidence>
<organism evidence="7 8">
    <name type="scientific">Streptomyces bathyalis</name>
    <dbReference type="NCBI Taxonomy" id="2710756"/>
    <lineage>
        <taxon>Bacteria</taxon>
        <taxon>Bacillati</taxon>
        <taxon>Actinomycetota</taxon>
        <taxon>Actinomycetes</taxon>
        <taxon>Kitasatosporales</taxon>
        <taxon>Streptomycetaceae</taxon>
        <taxon>Streptomyces</taxon>
    </lineage>
</organism>
<keyword evidence="4 6" id="KW-0472">Membrane</keyword>
<keyword evidence="3 6" id="KW-1133">Transmembrane helix</keyword>
<keyword evidence="2 6" id="KW-0812">Transmembrane</keyword>
<dbReference type="InterPro" id="IPR032808">
    <property type="entry name" value="DoxX"/>
</dbReference>
<dbReference type="Pfam" id="PF13564">
    <property type="entry name" value="DoxX_2"/>
    <property type="match status" value="1"/>
</dbReference>
<feature type="region of interest" description="Disordered" evidence="5">
    <location>
        <begin position="1"/>
        <end position="22"/>
    </location>
</feature>
<protein>
    <submittedName>
        <fullName evidence="7">DoxX family protein</fullName>
    </submittedName>
</protein>
<keyword evidence="8" id="KW-1185">Reference proteome</keyword>
<feature type="transmembrane region" description="Helical" evidence="6">
    <location>
        <begin position="97"/>
        <end position="116"/>
    </location>
</feature>
<accession>A0A7T1T278</accession>